<comment type="caution">
    <text evidence="1">The sequence shown here is derived from an EMBL/GenBank/DDBJ whole genome shotgun (WGS) entry which is preliminary data.</text>
</comment>
<sequence>MFTMCKGYVKYLESLYKFGKPIVDVSGISKTKYALTTKAILAVEASISGLRHIQNVISKISAKHNYKADASISFRESNKISDAILYFRSSITDFMDLVNDFEEQKLNKVAHHARALEERRELTK</sequence>
<evidence type="ECO:0000313" key="1">
    <source>
        <dbReference type="EMBL" id="CAH8391964.1"/>
    </source>
</evidence>
<keyword evidence="2" id="KW-1185">Reference proteome</keyword>
<organism evidence="1 2">
    <name type="scientific">Eruca vesicaria subsp. sativa</name>
    <name type="common">Garden rocket</name>
    <name type="synonym">Eruca sativa</name>
    <dbReference type="NCBI Taxonomy" id="29727"/>
    <lineage>
        <taxon>Eukaryota</taxon>
        <taxon>Viridiplantae</taxon>
        <taxon>Streptophyta</taxon>
        <taxon>Embryophyta</taxon>
        <taxon>Tracheophyta</taxon>
        <taxon>Spermatophyta</taxon>
        <taxon>Magnoliopsida</taxon>
        <taxon>eudicotyledons</taxon>
        <taxon>Gunneridae</taxon>
        <taxon>Pentapetalae</taxon>
        <taxon>rosids</taxon>
        <taxon>malvids</taxon>
        <taxon>Brassicales</taxon>
        <taxon>Brassicaceae</taxon>
        <taxon>Brassiceae</taxon>
        <taxon>Eruca</taxon>
    </lineage>
</organism>
<gene>
    <name evidence="1" type="ORF">ERUC_LOCUS44447</name>
</gene>
<evidence type="ECO:0000313" key="2">
    <source>
        <dbReference type="Proteomes" id="UP001642260"/>
    </source>
</evidence>
<reference evidence="1 2" key="1">
    <citation type="submission" date="2022-03" db="EMBL/GenBank/DDBJ databases">
        <authorList>
            <person name="Macdonald S."/>
            <person name="Ahmed S."/>
            <person name="Newling K."/>
        </authorList>
    </citation>
    <scope>NUCLEOTIDE SEQUENCE [LARGE SCALE GENOMIC DNA]</scope>
</reference>
<proteinExistence type="predicted"/>
<protein>
    <submittedName>
        <fullName evidence="1">Uncharacterized protein</fullName>
    </submittedName>
</protein>
<dbReference type="AlphaFoldDB" id="A0ABC8M7K5"/>
<dbReference type="EMBL" id="CAKOAT010975153">
    <property type="protein sequence ID" value="CAH8391964.1"/>
    <property type="molecule type" value="Genomic_DNA"/>
</dbReference>
<name>A0ABC8M7K5_ERUVS</name>
<accession>A0ABC8M7K5</accession>
<dbReference type="Proteomes" id="UP001642260">
    <property type="component" value="Unassembled WGS sequence"/>
</dbReference>